<evidence type="ECO:0000256" key="6">
    <source>
        <dbReference type="ARBA" id="ARBA00022882"/>
    </source>
</evidence>
<keyword evidence="11" id="KW-0407">Ion channel</keyword>
<dbReference type="GO" id="GO:0005249">
    <property type="term" value="F:voltage-gated potassium channel activity"/>
    <property type="evidence" value="ECO:0007669"/>
    <property type="project" value="InterPro"/>
</dbReference>
<dbReference type="GO" id="GO:0008076">
    <property type="term" value="C:voltage-gated potassium channel complex"/>
    <property type="evidence" value="ECO:0007669"/>
    <property type="project" value="InterPro"/>
</dbReference>
<evidence type="ECO:0000256" key="5">
    <source>
        <dbReference type="ARBA" id="ARBA00022826"/>
    </source>
</evidence>
<keyword evidence="9" id="KW-0406">Ion transport</keyword>
<evidence type="ECO:0000256" key="9">
    <source>
        <dbReference type="ARBA" id="ARBA00023065"/>
    </source>
</evidence>
<organism evidence="14">
    <name type="scientific">marine metagenome</name>
    <dbReference type="NCBI Taxonomy" id="408172"/>
    <lineage>
        <taxon>unclassified sequences</taxon>
        <taxon>metagenomes</taxon>
        <taxon>ecological metagenomes</taxon>
    </lineage>
</organism>
<evidence type="ECO:0000256" key="7">
    <source>
        <dbReference type="ARBA" id="ARBA00022958"/>
    </source>
</evidence>
<feature type="transmembrane region" description="Helical" evidence="12">
    <location>
        <begin position="106"/>
        <end position="128"/>
    </location>
</feature>
<dbReference type="InterPro" id="IPR005821">
    <property type="entry name" value="Ion_trans_dom"/>
</dbReference>
<keyword evidence="7" id="KW-0630">Potassium</keyword>
<feature type="domain" description="Ion transport" evidence="13">
    <location>
        <begin position="33"/>
        <end position="243"/>
    </location>
</feature>
<evidence type="ECO:0000256" key="12">
    <source>
        <dbReference type="SAM" id="Phobius"/>
    </source>
</evidence>
<evidence type="ECO:0000256" key="8">
    <source>
        <dbReference type="ARBA" id="ARBA00022989"/>
    </source>
</evidence>
<name>A0A381P9G8_9ZZZZ</name>
<evidence type="ECO:0000256" key="10">
    <source>
        <dbReference type="ARBA" id="ARBA00023136"/>
    </source>
</evidence>
<protein>
    <recommendedName>
        <fullName evidence="13">Ion transport domain-containing protein</fullName>
    </recommendedName>
</protein>
<evidence type="ECO:0000256" key="3">
    <source>
        <dbReference type="ARBA" id="ARBA00022538"/>
    </source>
</evidence>
<feature type="transmembrane region" description="Helical" evidence="12">
    <location>
        <begin position="37"/>
        <end position="56"/>
    </location>
</feature>
<evidence type="ECO:0000256" key="11">
    <source>
        <dbReference type="ARBA" id="ARBA00023303"/>
    </source>
</evidence>
<dbReference type="AlphaFoldDB" id="A0A381P9G8"/>
<accession>A0A381P9G8</accession>
<sequence length="287" mass="31253">MPDPNDLRPPLTASARRRRAYAVIFGHETRAGRLFDVFLIVAILISVLAIMLESVASVREEYGGVLRGAEWFFTVLFTIEYGLRLWCVGRPLAYAKSALGLIDLLAVLPTYVSLVVPGGQVLTVVRILRVLRVFRVLHLSHYVGETGVLVRALSASRYKITIFVLTVVTVTVIVGSLMYLIEGPENGFTSIPRGVYWGIVTLTTVGFGDITPQTPWGQALASVVMIMGYGIIAVPTGIVTAQLVSSVRSEYSPTQSQDGPACPVCDRRGHDGDAQHCKWCGMELSGK</sequence>
<keyword evidence="10 12" id="KW-0472">Membrane</keyword>
<feature type="transmembrane region" description="Helical" evidence="12">
    <location>
        <begin position="68"/>
        <end position="86"/>
    </location>
</feature>
<feature type="transmembrane region" description="Helical" evidence="12">
    <location>
        <begin position="160"/>
        <end position="181"/>
    </location>
</feature>
<comment type="subcellular location">
    <subcellularLocation>
        <location evidence="1">Membrane</location>
        <topology evidence="1">Multi-pass membrane protein</topology>
    </subcellularLocation>
</comment>
<evidence type="ECO:0000256" key="2">
    <source>
        <dbReference type="ARBA" id="ARBA00022448"/>
    </source>
</evidence>
<gene>
    <name evidence="14" type="ORF">METZ01_LOCUS16424</name>
</gene>
<dbReference type="EMBL" id="UINC01000919">
    <property type="protein sequence ID" value="SUZ63570.1"/>
    <property type="molecule type" value="Genomic_DNA"/>
</dbReference>
<keyword evidence="6" id="KW-0851">Voltage-gated channel</keyword>
<dbReference type="PANTHER" id="PTHR11537:SF254">
    <property type="entry name" value="POTASSIUM VOLTAGE-GATED CHANNEL PROTEIN SHAB"/>
    <property type="match status" value="1"/>
</dbReference>
<dbReference type="Gene3D" id="1.10.287.70">
    <property type="match status" value="1"/>
</dbReference>
<dbReference type="GO" id="GO:0001508">
    <property type="term" value="P:action potential"/>
    <property type="evidence" value="ECO:0007669"/>
    <property type="project" value="TreeGrafter"/>
</dbReference>
<dbReference type="Pfam" id="PF00520">
    <property type="entry name" value="Ion_trans"/>
    <property type="match status" value="1"/>
</dbReference>
<evidence type="ECO:0000259" key="13">
    <source>
        <dbReference type="Pfam" id="PF00520"/>
    </source>
</evidence>
<keyword evidence="8 12" id="KW-1133">Transmembrane helix</keyword>
<evidence type="ECO:0000256" key="1">
    <source>
        <dbReference type="ARBA" id="ARBA00004141"/>
    </source>
</evidence>
<dbReference type="InterPro" id="IPR028325">
    <property type="entry name" value="VG_K_chnl"/>
</dbReference>
<dbReference type="Gene3D" id="1.20.120.350">
    <property type="entry name" value="Voltage-gated potassium channels. Chain C"/>
    <property type="match status" value="1"/>
</dbReference>
<reference evidence="14" key="1">
    <citation type="submission" date="2018-05" db="EMBL/GenBank/DDBJ databases">
        <authorList>
            <person name="Lanie J.A."/>
            <person name="Ng W.-L."/>
            <person name="Kazmierczak K.M."/>
            <person name="Andrzejewski T.M."/>
            <person name="Davidsen T.M."/>
            <person name="Wayne K.J."/>
            <person name="Tettelin H."/>
            <person name="Glass J.I."/>
            <person name="Rusch D."/>
            <person name="Podicherti R."/>
            <person name="Tsui H.-C.T."/>
            <person name="Winkler M.E."/>
        </authorList>
    </citation>
    <scope>NUCLEOTIDE SEQUENCE</scope>
</reference>
<evidence type="ECO:0000256" key="4">
    <source>
        <dbReference type="ARBA" id="ARBA00022692"/>
    </source>
</evidence>
<dbReference type="PANTHER" id="PTHR11537">
    <property type="entry name" value="VOLTAGE-GATED POTASSIUM CHANNEL"/>
    <property type="match status" value="1"/>
</dbReference>
<keyword evidence="3" id="KW-0633">Potassium transport</keyword>
<dbReference type="InterPro" id="IPR027359">
    <property type="entry name" value="Volt_channel_dom_sf"/>
</dbReference>
<keyword evidence="5" id="KW-0631">Potassium channel</keyword>
<feature type="transmembrane region" description="Helical" evidence="12">
    <location>
        <begin position="219"/>
        <end position="244"/>
    </location>
</feature>
<keyword evidence="4 12" id="KW-0812">Transmembrane</keyword>
<dbReference type="PRINTS" id="PR00169">
    <property type="entry name" value="KCHANNEL"/>
</dbReference>
<keyword evidence="2" id="KW-0813">Transport</keyword>
<dbReference type="SUPFAM" id="SSF81324">
    <property type="entry name" value="Voltage-gated potassium channels"/>
    <property type="match status" value="1"/>
</dbReference>
<evidence type="ECO:0000313" key="14">
    <source>
        <dbReference type="EMBL" id="SUZ63570.1"/>
    </source>
</evidence>
<proteinExistence type="predicted"/>